<evidence type="ECO:0008006" key="4">
    <source>
        <dbReference type="Google" id="ProtNLM"/>
    </source>
</evidence>
<gene>
    <name evidence="2" type="ORF">ACFFTP_28365</name>
</gene>
<accession>A0ABV5QX44</accession>
<reference evidence="2 3" key="1">
    <citation type="submission" date="2024-09" db="EMBL/GenBank/DDBJ databases">
        <authorList>
            <person name="Sun Q."/>
            <person name="Mori K."/>
        </authorList>
    </citation>
    <scope>NUCLEOTIDE SEQUENCE [LARGE SCALE GENOMIC DNA]</scope>
    <source>
        <strain evidence="2 3">JCM 4414</strain>
    </source>
</reference>
<proteinExistence type="predicted"/>
<evidence type="ECO:0000256" key="1">
    <source>
        <dbReference type="SAM" id="MobiDB-lite"/>
    </source>
</evidence>
<dbReference type="EMBL" id="JBHMCT010000020">
    <property type="protein sequence ID" value="MFB9558087.1"/>
    <property type="molecule type" value="Genomic_DNA"/>
</dbReference>
<organism evidence="2 3">
    <name type="scientific">Streptomyces roseoviridis</name>
    <dbReference type="NCBI Taxonomy" id="67361"/>
    <lineage>
        <taxon>Bacteria</taxon>
        <taxon>Bacillati</taxon>
        <taxon>Actinomycetota</taxon>
        <taxon>Actinomycetes</taxon>
        <taxon>Kitasatosporales</taxon>
        <taxon>Streptomycetaceae</taxon>
        <taxon>Streptomyces</taxon>
    </lineage>
</organism>
<protein>
    <recommendedName>
        <fullName evidence="4">Secreted protein</fullName>
    </recommendedName>
</protein>
<keyword evidence="3" id="KW-1185">Reference proteome</keyword>
<feature type="region of interest" description="Disordered" evidence="1">
    <location>
        <begin position="178"/>
        <end position="210"/>
    </location>
</feature>
<feature type="compositionally biased region" description="Basic and acidic residues" evidence="1">
    <location>
        <begin position="183"/>
        <end position="195"/>
    </location>
</feature>
<dbReference type="Proteomes" id="UP001589716">
    <property type="component" value="Unassembled WGS sequence"/>
</dbReference>
<evidence type="ECO:0000313" key="3">
    <source>
        <dbReference type="Proteomes" id="UP001589716"/>
    </source>
</evidence>
<sequence>MSTLTAVLIIGATVAALVAAAVLLRARSGTGSGTRSLRRRFGPEYDRALERHGGHTESAHHDLRERLERYGGVRPLPLEHAVREHYAAQWTMLQERFVDAPRQAVADADELLARIAATRGFPEPDAREEQLAALSVHHPHHVESLRTLRRTAQSPSASTEELRAALLHVRPLFEELTAAATRTGDRPDRAGAESGRHRRGHLLKPKGSGA</sequence>
<name>A0ABV5QX44_9ACTN</name>
<dbReference type="RefSeq" id="WP_345483884.1">
    <property type="nucleotide sequence ID" value="NZ_BAAAWU010000001.1"/>
</dbReference>
<evidence type="ECO:0000313" key="2">
    <source>
        <dbReference type="EMBL" id="MFB9558087.1"/>
    </source>
</evidence>
<comment type="caution">
    <text evidence="2">The sequence shown here is derived from an EMBL/GenBank/DDBJ whole genome shotgun (WGS) entry which is preliminary data.</text>
</comment>